<dbReference type="InterPro" id="IPR036849">
    <property type="entry name" value="Enolase-like_C_sf"/>
</dbReference>
<comment type="pathway">
    <text evidence="7">Isoprenoid biosynthesis; isopentenyl diphosphate biosynthesis via DXP pathway; isopentenyl diphosphate from 1-deoxy-D-xylulose 5-phosphate: step 5/6.</text>
</comment>
<dbReference type="AlphaFoldDB" id="A0A1Q2HPX3"/>
<dbReference type="NCBIfam" id="NF001540">
    <property type="entry name" value="PRK00366.1"/>
    <property type="match status" value="1"/>
</dbReference>
<evidence type="ECO:0000259" key="8">
    <source>
        <dbReference type="Pfam" id="PF04551"/>
    </source>
</evidence>
<dbReference type="KEGG" id="pbu:L21SP3_01302"/>
<dbReference type="SUPFAM" id="SSF51604">
    <property type="entry name" value="Enolase C-terminal domain-like"/>
    <property type="match status" value="1"/>
</dbReference>
<keyword evidence="2 7" id="KW-0479">Metal-binding</keyword>
<keyword evidence="6 7" id="KW-0414">Isoprene biosynthesis</keyword>
<feature type="domain" description="IspG TIM-barrel" evidence="8">
    <location>
        <begin position="11"/>
        <end position="250"/>
    </location>
</feature>
<sequence length="358" mass="38770">MNSSKPERRKTREVRIGSTAIGAENPVAVQSMTKTLTTDIEATIAQISRLENCGCNIVRVAVPTKKDTEAFAKIAAQVNVPLVADIHFSAQRAIEAIEAGASKIRINPGNMRSWQELDEVIACAKVNKISMRLGINEASIRNLKEDTPSRERTGLMFEEMSEYVREFEKRGFCEIVLSAKSVDVNRTIEINRKFSEGFDYPIHIGLTHSGLPEDGIVPSAAAVGSLLSEGIGDTVRISLAGKPENEIITAQDILASFGLYEKKTPRIVVCPTCGRCMIDVLSLAREIKQAVQEIQKPLKIAVMGCIVNGPGEAADADLAVCAGSGKGYIYRGGKKLAVVPEAELLAEFSKQINLLVAE</sequence>
<dbReference type="InterPro" id="IPR058579">
    <property type="entry name" value="IspG_C"/>
</dbReference>
<keyword evidence="4 7" id="KW-0408">Iron</keyword>
<dbReference type="PANTHER" id="PTHR30454">
    <property type="entry name" value="4-HYDROXY-3-METHYLBUT-2-EN-1-YL DIPHOSPHATE SYNTHASE"/>
    <property type="match status" value="1"/>
</dbReference>
<evidence type="ECO:0000256" key="7">
    <source>
        <dbReference type="HAMAP-Rule" id="MF_00159"/>
    </source>
</evidence>
<feature type="binding site" evidence="7">
    <location>
        <position position="270"/>
    </location>
    <ligand>
        <name>[4Fe-4S] cluster</name>
        <dbReference type="ChEBI" id="CHEBI:49883"/>
    </ligand>
</feature>
<feature type="binding site" evidence="7">
    <location>
        <position position="312"/>
    </location>
    <ligand>
        <name>[4Fe-4S] cluster</name>
        <dbReference type="ChEBI" id="CHEBI:49883"/>
    </ligand>
</feature>
<dbReference type="PANTHER" id="PTHR30454:SF0">
    <property type="entry name" value="4-HYDROXY-3-METHYLBUT-2-EN-1-YL DIPHOSPHATE SYNTHASE (FERREDOXIN), CHLOROPLASTIC"/>
    <property type="match status" value="1"/>
</dbReference>
<evidence type="ECO:0000256" key="2">
    <source>
        <dbReference type="ARBA" id="ARBA00022723"/>
    </source>
</evidence>
<dbReference type="InterPro" id="IPR045854">
    <property type="entry name" value="NO2/SO3_Rdtase_4Fe4S_sf"/>
</dbReference>
<accession>A0A1Q2HPX3</accession>
<dbReference type="OrthoDB" id="9803214at2"/>
<keyword evidence="11" id="KW-1185">Reference proteome</keyword>
<dbReference type="NCBIfam" id="TIGR00612">
    <property type="entry name" value="ispG_gcpE"/>
    <property type="match status" value="1"/>
</dbReference>
<gene>
    <name evidence="7 10" type="primary">ispG</name>
    <name evidence="10" type="ORF">L21SP3_01302</name>
</gene>
<name>A0A1Q2HPX3_9BACT</name>
<dbReference type="HAMAP" id="MF_00159">
    <property type="entry name" value="IspG"/>
    <property type="match status" value="1"/>
</dbReference>
<proteinExistence type="inferred from homology"/>
<evidence type="ECO:0000256" key="3">
    <source>
        <dbReference type="ARBA" id="ARBA00023002"/>
    </source>
</evidence>
<feature type="binding site" evidence="7">
    <location>
        <position position="305"/>
    </location>
    <ligand>
        <name>[4Fe-4S] cluster</name>
        <dbReference type="ChEBI" id="CHEBI:49883"/>
    </ligand>
</feature>
<dbReference type="SUPFAM" id="SSF56014">
    <property type="entry name" value="Nitrite and sulphite reductase 4Fe-4S domain-like"/>
    <property type="match status" value="1"/>
</dbReference>
<evidence type="ECO:0000259" key="9">
    <source>
        <dbReference type="Pfam" id="PF26540"/>
    </source>
</evidence>
<evidence type="ECO:0000256" key="5">
    <source>
        <dbReference type="ARBA" id="ARBA00023014"/>
    </source>
</evidence>
<dbReference type="InterPro" id="IPR011005">
    <property type="entry name" value="Dihydropteroate_synth-like_sf"/>
</dbReference>
<feature type="binding site" evidence="7">
    <location>
        <position position="273"/>
    </location>
    <ligand>
        <name>[4Fe-4S] cluster</name>
        <dbReference type="ChEBI" id="CHEBI:49883"/>
    </ligand>
</feature>
<dbReference type="Gene3D" id="3.20.20.20">
    <property type="entry name" value="Dihydropteroate synthase-like"/>
    <property type="match status" value="1"/>
</dbReference>
<dbReference type="Proteomes" id="UP000188273">
    <property type="component" value="Chromosome"/>
</dbReference>
<keyword evidence="1 7" id="KW-0004">4Fe-4S</keyword>
<evidence type="ECO:0000256" key="1">
    <source>
        <dbReference type="ARBA" id="ARBA00022485"/>
    </source>
</evidence>
<dbReference type="Gene3D" id="3.30.413.10">
    <property type="entry name" value="Sulfite Reductase Hemoprotein, domain 1"/>
    <property type="match status" value="1"/>
</dbReference>
<keyword evidence="5 7" id="KW-0411">Iron-sulfur</keyword>
<evidence type="ECO:0000256" key="4">
    <source>
        <dbReference type="ARBA" id="ARBA00023004"/>
    </source>
</evidence>
<dbReference type="RefSeq" id="WP_077540088.1">
    <property type="nucleotide sequence ID" value="NZ_CP019633.1"/>
</dbReference>
<comment type="similarity">
    <text evidence="7">Belongs to the IspG family.</text>
</comment>
<dbReference type="Pfam" id="PF04551">
    <property type="entry name" value="GcpE"/>
    <property type="match status" value="1"/>
</dbReference>
<dbReference type="GO" id="GO:0046429">
    <property type="term" value="F:4-hydroxy-3-methylbut-2-en-1-yl diphosphate synthase activity (ferredoxin)"/>
    <property type="evidence" value="ECO:0007669"/>
    <property type="project" value="UniProtKB-UniRule"/>
</dbReference>
<comment type="catalytic activity">
    <reaction evidence="7">
        <text>(2E)-4-hydroxy-3-methylbut-2-enyl diphosphate + oxidized [flavodoxin] + H2O + 2 H(+) = 2-C-methyl-D-erythritol 2,4-cyclic diphosphate + reduced [flavodoxin]</text>
        <dbReference type="Rhea" id="RHEA:43604"/>
        <dbReference type="Rhea" id="RHEA-COMP:10622"/>
        <dbReference type="Rhea" id="RHEA-COMP:10623"/>
        <dbReference type="ChEBI" id="CHEBI:15377"/>
        <dbReference type="ChEBI" id="CHEBI:15378"/>
        <dbReference type="ChEBI" id="CHEBI:57618"/>
        <dbReference type="ChEBI" id="CHEBI:58210"/>
        <dbReference type="ChEBI" id="CHEBI:58483"/>
        <dbReference type="ChEBI" id="CHEBI:128753"/>
        <dbReference type="EC" id="1.17.7.3"/>
    </reaction>
</comment>
<evidence type="ECO:0000256" key="6">
    <source>
        <dbReference type="ARBA" id="ARBA00023229"/>
    </source>
</evidence>
<dbReference type="InterPro" id="IPR016425">
    <property type="entry name" value="IspG_bac"/>
</dbReference>
<evidence type="ECO:0000313" key="10">
    <source>
        <dbReference type="EMBL" id="AQQ09497.1"/>
    </source>
</evidence>
<dbReference type="InterPro" id="IPR004588">
    <property type="entry name" value="IspG_bac-typ"/>
</dbReference>
<dbReference type="PIRSF" id="PIRSF004640">
    <property type="entry name" value="IspG"/>
    <property type="match status" value="1"/>
</dbReference>
<dbReference type="EMBL" id="CP019633">
    <property type="protein sequence ID" value="AQQ09497.1"/>
    <property type="molecule type" value="Genomic_DNA"/>
</dbReference>
<dbReference type="GO" id="GO:0051539">
    <property type="term" value="F:4 iron, 4 sulfur cluster binding"/>
    <property type="evidence" value="ECO:0007669"/>
    <property type="project" value="UniProtKB-UniRule"/>
</dbReference>
<comment type="function">
    <text evidence="7">Converts 2C-methyl-D-erythritol 2,4-cyclodiphosphate (ME-2,4cPP) into 1-hydroxy-2-methyl-2-(E)-butenyl 4-diphosphate.</text>
</comment>
<dbReference type="GO" id="GO:0016114">
    <property type="term" value="P:terpenoid biosynthetic process"/>
    <property type="evidence" value="ECO:0007669"/>
    <property type="project" value="InterPro"/>
</dbReference>
<keyword evidence="3 7" id="KW-0560">Oxidoreductase</keyword>
<evidence type="ECO:0000313" key="11">
    <source>
        <dbReference type="Proteomes" id="UP000188273"/>
    </source>
</evidence>
<organism evidence="10 11">
    <name type="scientific">Sedimentisphaera cyanobacteriorum</name>
    <dbReference type="NCBI Taxonomy" id="1940790"/>
    <lineage>
        <taxon>Bacteria</taxon>
        <taxon>Pseudomonadati</taxon>
        <taxon>Planctomycetota</taxon>
        <taxon>Phycisphaerae</taxon>
        <taxon>Sedimentisphaerales</taxon>
        <taxon>Sedimentisphaeraceae</taxon>
        <taxon>Sedimentisphaera</taxon>
    </lineage>
</organism>
<dbReference type="InterPro" id="IPR058578">
    <property type="entry name" value="IspG_TIM"/>
</dbReference>
<feature type="domain" description="IspG C-terminal" evidence="9">
    <location>
        <begin position="267"/>
        <end position="353"/>
    </location>
</feature>
<dbReference type="GO" id="GO:0005506">
    <property type="term" value="F:iron ion binding"/>
    <property type="evidence" value="ECO:0007669"/>
    <property type="project" value="InterPro"/>
</dbReference>
<dbReference type="EC" id="1.17.7.3" evidence="7"/>
<protein>
    <recommendedName>
        <fullName evidence="7">4-hydroxy-3-methylbut-2-en-1-yl diphosphate synthase (flavodoxin)</fullName>
        <ecNumber evidence="7">1.17.7.3</ecNumber>
    </recommendedName>
    <alternativeName>
        <fullName evidence="7">1-hydroxy-2-methyl-2-(E)-butenyl 4-diphosphate synthase</fullName>
    </alternativeName>
</protein>
<dbReference type="UniPathway" id="UPA00056">
    <property type="reaction ID" value="UER00096"/>
</dbReference>
<reference evidence="11" key="1">
    <citation type="submission" date="2017-02" db="EMBL/GenBank/DDBJ databases">
        <title>Comparative genomics and description of representatives of a novel lineage of planctomycetes thriving in anoxic sediments.</title>
        <authorList>
            <person name="Spring S."/>
            <person name="Bunk B."/>
            <person name="Sproer C."/>
            <person name="Klenk H.-P."/>
        </authorList>
    </citation>
    <scope>NUCLEOTIDE SEQUENCE [LARGE SCALE GENOMIC DNA]</scope>
    <source>
        <strain evidence="11">L21-RPul-D3</strain>
    </source>
</reference>
<comment type="cofactor">
    <cofactor evidence="7">
        <name>[4Fe-4S] cluster</name>
        <dbReference type="ChEBI" id="CHEBI:49883"/>
    </cofactor>
    <text evidence="7">Binds 1 [4Fe-4S] cluster.</text>
</comment>
<dbReference type="Pfam" id="PF26540">
    <property type="entry name" value="GcpE_C"/>
    <property type="match status" value="1"/>
</dbReference>
<dbReference type="GO" id="GO:0019288">
    <property type="term" value="P:isopentenyl diphosphate biosynthetic process, methylerythritol 4-phosphate pathway"/>
    <property type="evidence" value="ECO:0007669"/>
    <property type="project" value="UniProtKB-UniRule"/>
</dbReference>
<dbReference type="STRING" id="1940790.L21SP3_01302"/>
<dbReference type="GO" id="GO:0141197">
    <property type="term" value="F:4-hydroxy-3-methylbut-2-enyl-diphosphate synthase activity (flavodoxin)"/>
    <property type="evidence" value="ECO:0007669"/>
    <property type="project" value="UniProtKB-EC"/>
</dbReference>